<dbReference type="OrthoDB" id="1952191at2"/>
<dbReference type="InterPro" id="IPR043128">
    <property type="entry name" value="Rev_trsase/Diguanyl_cyclase"/>
</dbReference>
<dbReference type="Gene3D" id="3.30.70.270">
    <property type="match status" value="1"/>
</dbReference>
<feature type="transmembrane region" description="Helical" evidence="1">
    <location>
        <begin position="7"/>
        <end position="24"/>
    </location>
</feature>
<dbReference type="AlphaFoldDB" id="A0A4U1DAE4"/>
<sequence>MERLTKHFFIYLGLLGSILLGSLIIESRTYYIGMIVLMLIMGLLSMFTRTMYSFALLITIILILAFFNVGTSWYFAWDLNKQGINIAVQALVSFSALIAWIYGYTVRKNREVLQVLNEELLRLRKYDEHTGILTLNEFLEQAEILFTGMKRRKESGFLVHILINESKEYKQRIIRDKLSVAVLESIRAKYDLAGQLHPRAIILYLNNTTEQGVEIVLERLKGKLDETSKQSLSFETARLPELWDETRDQLKVFIRGEHFGHHTDDYRD</sequence>
<keyword evidence="1" id="KW-0472">Membrane</keyword>
<feature type="transmembrane region" description="Helical" evidence="1">
    <location>
        <begin position="30"/>
        <end position="47"/>
    </location>
</feature>
<keyword evidence="3" id="KW-1185">Reference proteome</keyword>
<feature type="transmembrane region" description="Helical" evidence="1">
    <location>
        <begin position="54"/>
        <end position="77"/>
    </location>
</feature>
<proteinExistence type="predicted"/>
<accession>A0A4U1DAE4</accession>
<evidence type="ECO:0000313" key="2">
    <source>
        <dbReference type="EMBL" id="TKC19003.1"/>
    </source>
</evidence>
<evidence type="ECO:0000313" key="3">
    <source>
        <dbReference type="Proteomes" id="UP000307756"/>
    </source>
</evidence>
<keyword evidence="1" id="KW-1133">Transmembrane helix</keyword>
<reference evidence="2 3" key="1">
    <citation type="journal article" date="2011" name="J. Microbiol.">
        <title>Bacillus kyonggiensis sp. nov., isolated from soil of a lettuce field.</title>
        <authorList>
            <person name="Dong K."/>
            <person name="Lee S."/>
        </authorList>
    </citation>
    <scope>NUCLEOTIDE SEQUENCE [LARGE SCALE GENOMIC DNA]</scope>
    <source>
        <strain evidence="2 3">NB22</strain>
    </source>
</reference>
<protein>
    <recommendedName>
        <fullName evidence="4">Diguanylate cyclase</fullName>
    </recommendedName>
</protein>
<keyword evidence="1" id="KW-0812">Transmembrane</keyword>
<evidence type="ECO:0008006" key="4">
    <source>
        <dbReference type="Google" id="ProtNLM"/>
    </source>
</evidence>
<gene>
    <name evidence="2" type="ORF">FA727_05505</name>
</gene>
<name>A0A4U1DAE4_9BACI</name>
<evidence type="ECO:0000256" key="1">
    <source>
        <dbReference type="SAM" id="Phobius"/>
    </source>
</evidence>
<organism evidence="2 3">
    <name type="scientific">Robertmurraya kyonggiensis</name>
    <dbReference type="NCBI Taxonomy" id="1037680"/>
    <lineage>
        <taxon>Bacteria</taxon>
        <taxon>Bacillati</taxon>
        <taxon>Bacillota</taxon>
        <taxon>Bacilli</taxon>
        <taxon>Bacillales</taxon>
        <taxon>Bacillaceae</taxon>
        <taxon>Robertmurraya</taxon>
    </lineage>
</organism>
<dbReference type="EMBL" id="SWBM01000001">
    <property type="protein sequence ID" value="TKC19003.1"/>
    <property type="molecule type" value="Genomic_DNA"/>
</dbReference>
<dbReference type="RefSeq" id="WP_136829748.1">
    <property type="nucleotide sequence ID" value="NZ_SWBM01000001.1"/>
</dbReference>
<feature type="transmembrane region" description="Helical" evidence="1">
    <location>
        <begin position="83"/>
        <end position="104"/>
    </location>
</feature>
<dbReference type="Proteomes" id="UP000307756">
    <property type="component" value="Unassembled WGS sequence"/>
</dbReference>
<comment type="caution">
    <text evidence="2">The sequence shown here is derived from an EMBL/GenBank/DDBJ whole genome shotgun (WGS) entry which is preliminary data.</text>
</comment>